<sequence>MCSKLLCMILLCLSFSKKSYGFNVKWEDKGYPVGSTRGRDDTYILRPDLDCKQHILSNHTRILSLHIVDNLPVNCSWIIYAGPGERVYINELLYIFTAFEGFSYKSKNFFVDDALNVNIYDGNQVNESKRLHKLGDKKFENVISTGRNLTITLDFRKSDVYERQFLDIQIAYISSMNL</sequence>
<reference evidence="2" key="1">
    <citation type="submission" date="2021-01" db="UniProtKB">
        <authorList>
            <consortium name="EnsemblMetazoa"/>
        </authorList>
    </citation>
    <scope>IDENTIFICATION</scope>
</reference>
<dbReference type="GeneID" id="107980855"/>
<dbReference type="InParanoid" id="A0A7M7T6G3"/>
<feature type="chain" id="PRO_5029534957" description="CUB domain-containing protein" evidence="1">
    <location>
        <begin position="22"/>
        <end position="178"/>
    </location>
</feature>
<evidence type="ECO:0008006" key="4">
    <source>
        <dbReference type="Google" id="ProtNLM"/>
    </source>
</evidence>
<organism evidence="2 3">
    <name type="scientific">Nasonia vitripennis</name>
    <name type="common">Parasitic wasp</name>
    <dbReference type="NCBI Taxonomy" id="7425"/>
    <lineage>
        <taxon>Eukaryota</taxon>
        <taxon>Metazoa</taxon>
        <taxon>Ecdysozoa</taxon>
        <taxon>Arthropoda</taxon>
        <taxon>Hexapoda</taxon>
        <taxon>Insecta</taxon>
        <taxon>Pterygota</taxon>
        <taxon>Neoptera</taxon>
        <taxon>Endopterygota</taxon>
        <taxon>Hymenoptera</taxon>
        <taxon>Apocrita</taxon>
        <taxon>Proctotrupomorpha</taxon>
        <taxon>Chalcidoidea</taxon>
        <taxon>Pteromalidae</taxon>
        <taxon>Pteromalinae</taxon>
        <taxon>Nasonia</taxon>
    </lineage>
</organism>
<feature type="signal peptide" evidence="1">
    <location>
        <begin position="1"/>
        <end position="21"/>
    </location>
</feature>
<dbReference type="Gene3D" id="2.60.120.290">
    <property type="entry name" value="Spermadhesin, CUB domain"/>
    <property type="match status" value="1"/>
</dbReference>
<keyword evidence="1" id="KW-0732">Signal</keyword>
<dbReference type="SUPFAM" id="SSF49854">
    <property type="entry name" value="Spermadhesin, CUB domain"/>
    <property type="match status" value="1"/>
</dbReference>
<keyword evidence="3" id="KW-1185">Reference proteome</keyword>
<name>A0A7M7T6G3_NASVI</name>
<dbReference type="KEGG" id="nvi:107980855"/>
<accession>A0A7M7T6G3</accession>
<dbReference type="RefSeq" id="XP_031777685.1">
    <property type="nucleotide sequence ID" value="XM_031921825.2"/>
</dbReference>
<evidence type="ECO:0000313" key="2">
    <source>
        <dbReference type="EnsemblMetazoa" id="XP_031777685"/>
    </source>
</evidence>
<dbReference type="EnsemblMetazoa" id="XM_031921825">
    <property type="protein sequence ID" value="XP_031777685"/>
    <property type="gene ID" value="LOC107980855"/>
</dbReference>
<evidence type="ECO:0000313" key="3">
    <source>
        <dbReference type="Proteomes" id="UP000002358"/>
    </source>
</evidence>
<dbReference type="AlphaFoldDB" id="A0A7M7T6G3"/>
<proteinExistence type="predicted"/>
<dbReference type="InterPro" id="IPR035914">
    <property type="entry name" value="Sperma_CUB_dom_sf"/>
</dbReference>
<protein>
    <recommendedName>
        <fullName evidence="4">CUB domain-containing protein</fullName>
    </recommendedName>
</protein>
<evidence type="ECO:0000256" key="1">
    <source>
        <dbReference type="SAM" id="SignalP"/>
    </source>
</evidence>
<dbReference type="Proteomes" id="UP000002358">
    <property type="component" value="Chromosome 1"/>
</dbReference>